<evidence type="ECO:0000259" key="11">
    <source>
        <dbReference type="Pfam" id="PF03033"/>
    </source>
</evidence>
<reference evidence="13 14" key="1">
    <citation type="journal article" date="2015" name="Nature">
        <title>rRNA introns, odd ribosomes, and small enigmatic genomes across a large radiation of phyla.</title>
        <authorList>
            <person name="Brown C.T."/>
            <person name="Hug L.A."/>
            <person name="Thomas B.C."/>
            <person name="Sharon I."/>
            <person name="Castelle C.J."/>
            <person name="Singh A."/>
            <person name="Wilkins M.J."/>
            <person name="Williams K.H."/>
            <person name="Banfield J.F."/>
        </authorList>
    </citation>
    <scope>NUCLEOTIDE SEQUENCE [LARGE SCALE GENOMIC DNA]</scope>
</reference>
<evidence type="ECO:0000256" key="5">
    <source>
        <dbReference type="ARBA" id="ARBA00022960"/>
    </source>
</evidence>
<dbReference type="GO" id="GO:0009252">
    <property type="term" value="P:peptidoglycan biosynthetic process"/>
    <property type="evidence" value="ECO:0007669"/>
    <property type="project" value="UniProtKB-UniRule"/>
</dbReference>
<keyword evidence="6 10" id="KW-0573">Peptidoglycan synthesis</keyword>
<evidence type="ECO:0000256" key="10">
    <source>
        <dbReference type="HAMAP-Rule" id="MF_00033"/>
    </source>
</evidence>
<evidence type="ECO:0000313" key="14">
    <source>
        <dbReference type="Proteomes" id="UP000034739"/>
    </source>
</evidence>
<comment type="function">
    <text evidence="10">Cell wall formation. Catalyzes the transfer of a GlcNAc subunit on undecaprenyl-pyrophosphoryl-MurNAc-pentapeptide (lipid intermediate I) to form undecaprenyl-pyrophosphoryl-MurNAc-(pentapeptide)GlcNAc (lipid intermediate II).</text>
</comment>
<dbReference type="CDD" id="cd03785">
    <property type="entry name" value="GT28_MurG"/>
    <property type="match status" value="1"/>
</dbReference>
<dbReference type="Pfam" id="PF04101">
    <property type="entry name" value="Glyco_tran_28_C"/>
    <property type="match status" value="1"/>
</dbReference>
<feature type="domain" description="Glycosyl transferase family 28 C-terminal" evidence="12">
    <location>
        <begin position="197"/>
        <end position="358"/>
    </location>
</feature>
<evidence type="ECO:0000256" key="6">
    <source>
        <dbReference type="ARBA" id="ARBA00022984"/>
    </source>
</evidence>
<accession>A0A0G1U3P2</accession>
<dbReference type="EC" id="2.4.1.227" evidence="10"/>
<dbReference type="EMBL" id="LCOY01000003">
    <property type="protein sequence ID" value="KKU88686.1"/>
    <property type="molecule type" value="Genomic_DNA"/>
</dbReference>
<comment type="pathway">
    <text evidence="10">Cell wall biogenesis; peptidoglycan biosynthesis.</text>
</comment>
<evidence type="ECO:0000313" key="13">
    <source>
        <dbReference type="EMBL" id="KKU88686.1"/>
    </source>
</evidence>
<evidence type="ECO:0000256" key="8">
    <source>
        <dbReference type="ARBA" id="ARBA00023306"/>
    </source>
</evidence>
<keyword evidence="8 10" id="KW-0131">Cell cycle</keyword>
<keyword evidence="4 10" id="KW-0808">Transferase</keyword>
<dbReference type="SUPFAM" id="SSF53756">
    <property type="entry name" value="UDP-Glycosyltransferase/glycogen phosphorylase"/>
    <property type="match status" value="1"/>
</dbReference>
<dbReference type="Gene3D" id="3.40.50.2000">
    <property type="entry name" value="Glycogen Phosphorylase B"/>
    <property type="match status" value="2"/>
</dbReference>
<dbReference type="UniPathway" id="UPA00219"/>
<comment type="similarity">
    <text evidence="10">Belongs to the glycosyltransferase 28 family. MurG subfamily.</text>
</comment>
<keyword evidence="7 10" id="KW-0472">Membrane</keyword>
<dbReference type="Pfam" id="PF03033">
    <property type="entry name" value="Glyco_transf_28"/>
    <property type="match status" value="1"/>
</dbReference>
<proteinExistence type="inferred from homology"/>
<dbReference type="InterPro" id="IPR004276">
    <property type="entry name" value="GlycoTrans_28_N"/>
</dbReference>
<dbReference type="GO" id="GO:0051301">
    <property type="term" value="P:cell division"/>
    <property type="evidence" value="ECO:0007669"/>
    <property type="project" value="UniProtKB-KW"/>
</dbReference>
<evidence type="ECO:0000256" key="2">
    <source>
        <dbReference type="ARBA" id="ARBA00022618"/>
    </source>
</evidence>
<keyword evidence="3 10" id="KW-0328">Glycosyltransferase</keyword>
<dbReference type="GO" id="GO:0071555">
    <property type="term" value="P:cell wall organization"/>
    <property type="evidence" value="ECO:0007669"/>
    <property type="project" value="UniProtKB-KW"/>
</dbReference>
<dbReference type="AlphaFoldDB" id="A0A0G1U3P2"/>
<comment type="caution">
    <text evidence="13">The sequence shown here is derived from an EMBL/GenBank/DDBJ whole genome shotgun (WGS) entry which is preliminary data.</text>
</comment>
<feature type="binding site" evidence="10">
    <location>
        <position position="306"/>
    </location>
    <ligand>
        <name>UDP-N-acetyl-alpha-D-glucosamine</name>
        <dbReference type="ChEBI" id="CHEBI:57705"/>
    </ligand>
</feature>
<evidence type="ECO:0000256" key="4">
    <source>
        <dbReference type="ARBA" id="ARBA00022679"/>
    </source>
</evidence>
<keyword evidence="5 10" id="KW-0133">Cell shape</keyword>
<keyword evidence="2 10" id="KW-0132">Cell division</keyword>
<feature type="binding site" evidence="10">
    <location>
        <position position="176"/>
    </location>
    <ligand>
        <name>UDP-N-acetyl-alpha-D-glucosamine</name>
        <dbReference type="ChEBI" id="CHEBI:57705"/>
    </ligand>
</feature>
<feature type="binding site" evidence="10">
    <location>
        <begin position="13"/>
        <end position="15"/>
    </location>
    <ligand>
        <name>UDP-N-acetyl-alpha-D-glucosamine</name>
        <dbReference type="ChEBI" id="CHEBI:57705"/>
    </ligand>
</feature>
<dbReference type="HAMAP" id="MF_00033">
    <property type="entry name" value="MurG"/>
    <property type="match status" value="1"/>
</dbReference>
<evidence type="ECO:0000259" key="12">
    <source>
        <dbReference type="Pfam" id="PF04101"/>
    </source>
</evidence>
<dbReference type="Proteomes" id="UP000034739">
    <property type="component" value="Unassembled WGS sequence"/>
</dbReference>
<name>A0A0G1U3P2_9BACT</name>
<evidence type="ECO:0000256" key="7">
    <source>
        <dbReference type="ARBA" id="ARBA00023136"/>
    </source>
</evidence>
<dbReference type="PANTHER" id="PTHR21015">
    <property type="entry name" value="UDP-N-ACETYLGLUCOSAMINE--N-ACETYLMURAMYL-(PENTAPEPTIDE) PYROPHOSPHORYL-UNDECAPRENOL N-ACETYLGLUCOSAMINE TRANSFERASE 1"/>
    <property type="match status" value="1"/>
</dbReference>
<keyword evidence="9 10" id="KW-0961">Cell wall biogenesis/degradation</keyword>
<evidence type="ECO:0000256" key="3">
    <source>
        <dbReference type="ARBA" id="ARBA00022676"/>
    </source>
</evidence>
<comment type="caution">
    <text evidence="10">Lacks conserved residue(s) required for the propagation of feature annotation.</text>
</comment>
<protein>
    <recommendedName>
        <fullName evidence="10">UDP-N-acetylglucosamine--N-acetylmuramyl-(pentapeptide) pyrophosphoryl-undecaprenol N-acetylglucosamine transferase</fullName>
        <ecNumber evidence="10">2.4.1.227</ecNumber>
    </recommendedName>
    <alternativeName>
        <fullName evidence="10">Undecaprenyl-PP-MurNAc-pentapeptide-UDPGlcNAc GlcNAc transferase</fullName>
    </alternativeName>
</protein>
<evidence type="ECO:0000256" key="1">
    <source>
        <dbReference type="ARBA" id="ARBA00022475"/>
    </source>
</evidence>
<dbReference type="InterPro" id="IPR007235">
    <property type="entry name" value="Glyco_trans_28_C"/>
</dbReference>
<comment type="catalytic activity">
    <reaction evidence="10">
        <text>di-trans,octa-cis-undecaprenyl diphospho-N-acetyl-alpha-D-muramoyl-L-alanyl-D-glutamyl-meso-2,6-diaminopimeloyl-D-alanyl-D-alanine + UDP-N-acetyl-alpha-D-glucosamine = di-trans,octa-cis-undecaprenyl diphospho-[N-acetyl-alpha-D-glucosaminyl-(1-&gt;4)]-N-acetyl-alpha-D-muramoyl-L-alanyl-D-glutamyl-meso-2,6-diaminopimeloyl-D-alanyl-D-alanine + UDP + H(+)</text>
        <dbReference type="Rhea" id="RHEA:31227"/>
        <dbReference type="ChEBI" id="CHEBI:15378"/>
        <dbReference type="ChEBI" id="CHEBI:57705"/>
        <dbReference type="ChEBI" id="CHEBI:58223"/>
        <dbReference type="ChEBI" id="CHEBI:61387"/>
        <dbReference type="ChEBI" id="CHEBI:61388"/>
        <dbReference type="EC" id="2.4.1.227"/>
    </reaction>
</comment>
<dbReference type="GO" id="GO:0008360">
    <property type="term" value="P:regulation of cell shape"/>
    <property type="evidence" value="ECO:0007669"/>
    <property type="project" value="UniProtKB-KW"/>
</dbReference>
<comment type="subcellular location">
    <subcellularLocation>
        <location evidence="10">Cell membrane</location>
        <topology evidence="10">Peripheral membrane protein</topology>
        <orientation evidence="10">Cytoplasmic side</orientation>
    </subcellularLocation>
</comment>
<feature type="domain" description="Glycosyltransferase family 28 N-terminal" evidence="11">
    <location>
        <begin position="13"/>
        <end position="153"/>
    </location>
</feature>
<dbReference type="PANTHER" id="PTHR21015:SF22">
    <property type="entry name" value="GLYCOSYLTRANSFERASE"/>
    <property type="match status" value="1"/>
</dbReference>
<gene>
    <name evidence="10" type="primary">murG</name>
    <name evidence="13" type="ORF">UY16_C0003G0028</name>
</gene>
<dbReference type="GO" id="GO:0051991">
    <property type="term" value="F:UDP-N-acetyl-D-glucosamine:N-acetylmuramoyl-L-alanyl-D-glutamyl-meso-2,6-diaminopimelyl-D-alanyl-D-alanine-diphosphoundecaprenol 4-beta-N-acetylglucosaminlytransferase activity"/>
    <property type="evidence" value="ECO:0007669"/>
    <property type="project" value="RHEA"/>
</dbReference>
<dbReference type="GO" id="GO:0005975">
    <property type="term" value="P:carbohydrate metabolic process"/>
    <property type="evidence" value="ECO:0007669"/>
    <property type="project" value="InterPro"/>
</dbReference>
<dbReference type="InterPro" id="IPR006009">
    <property type="entry name" value="GlcNAc_MurG"/>
</dbReference>
<sequence length="375" mass="41449">MKKHLNSIKLFVTGGHVTPAVALMEAVKERHPNWQMVFVGRTHALGGTSVESEEQKIVERDGYRFLPLKAGRLTRAWDIQTIWSLVNVPVGFFQAIVYCLREKPDAIVSFGGYVALPVVLSGWALGISSITHEQTFVPGLANRIISRVAAKICVSFAEVVRFFPKQKTIVTGLPVRQGFMKPSNMTSVPPEENFPLLYITGGATGAVSLNELIFPVLSRLTRRFRIVHQTGRVSYEKAVKIRNALPESQQKRYIILQYIPMSELSGILRDASIVVGRSGANTVYELAMMGKVAVLVPLPWSAGGEQQKNAAWLAQHGSARVVNQKQVNAQDLANTIETLWADHKQMQQRALNFANKIPGDGAKRMLAQLETVLGI</sequence>
<keyword evidence="1 10" id="KW-1003">Cell membrane</keyword>
<dbReference type="GO" id="GO:0050511">
    <property type="term" value="F:undecaprenyldiphospho-muramoylpentapeptide beta-N-acetylglucosaminyltransferase activity"/>
    <property type="evidence" value="ECO:0007669"/>
    <property type="project" value="UniProtKB-UniRule"/>
</dbReference>
<organism evidence="13 14">
    <name type="scientific">Candidatus Gottesmanbacteria bacterium GW2011_GWA2_47_9</name>
    <dbReference type="NCBI Taxonomy" id="1618445"/>
    <lineage>
        <taxon>Bacteria</taxon>
        <taxon>Candidatus Gottesmaniibacteriota</taxon>
    </lineage>
</organism>
<evidence type="ECO:0000256" key="9">
    <source>
        <dbReference type="ARBA" id="ARBA00023316"/>
    </source>
</evidence>
<dbReference type="GO" id="GO:0005886">
    <property type="term" value="C:plasma membrane"/>
    <property type="evidence" value="ECO:0007669"/>
    <property type="project" value="UniProtKB-SubCell"/>
</dbReference>